<evidence type="ECO:0000313" key="1">
    <source>
        <dbReference type="Proteomes" id="UP000035642"/>
    </source>
</evidence>
<reference evidence="1" key="1">
    <citation type="submission" date="2012-09" db="EMBL/GenBank/DDBJ databases">
        <authorList>
            <person name="Martin A.A."/>
        </authorList>
    </citation>
    <scope>NUCLEOTIDE SEQUENCE</scope>
</reference>
<accession>A0A0K0D144</accession>
<dbReference type="AlphaFoldDB" id="A0A0K0D144"/>
<keyword evidence="1" id="KW-1185">Reference proteome</keyword>
<dbReference type="Proteomes" id="UP000035642">
    <property type="component" value="Unassembled WGS sequence"/>
</dbReference>
<organism evidence="1 2">
    <name type="scientific">Angiostrongylus cantonensis</name>
    <name type="common">Rat lungworm</name>
    <dbReference type="NCBI Taxonomy" id="6313"/>
    <lineage>
        <taxon>Eukaryota</taxon>
        <taxon>Metazoa</taxon>
        <taxon>Ecdysozoa</taxon>
        <taxon>Nematoda</taxon>
        <taxon>Chromadorea</taxon>
        <taxon>Rhabditida</taxon>
        <taxon>Rhabditina</taxon>
        <taxon>Rhabditomorpha</taxon>
        <taxon>Strongyloidea</taxon>
        <taxon>Metastrongylidae</taxon>
        <taxon>Angiostrongylus</taxon>
    </lineage>
</organism>
<sequence length="388" mass="43764">MQAVMRSGIMCISSMVPYSAAGMFSTFSMMTFRQMSPDGLVRSTALKGIKEFANTNQNVDPNKNYTFDDTKSYTEQAIQLPVMDAKSLPISISEKPLDFISVRYAYLHPEQKEYFVTFFFYRYVGTMIPRTSSNLETSSIFSAFILSLITKILKPQLLWSLPSVEKEAYIMYLMLGSQQVAYELLPHTREWDGNDSKPKFDRVTSLVLFSTTRYEEVAMTFTMSRGRPFATPSSSSNTSFSPFINTRTKTRSKLFTSAAEVMVFFEHFDASAKLRYLISASGSLRTVEAVSSVAVRMAAQNKDPGEAISDPSGYYDPRDGRFYCSHNNVAVLKMLHKDYGIPCYPVPTDDPDATDRFVSVVKVTEDQYKRILAAVSQREGELNYGVGF</sequence>
<reference evidence="2" key="2">
    <citation type="submission" date="2017-02" db="UniProtKB">
        <authorList>
            <consortium name="WormBaseParasite"/>
        </authorList>
    </citation>
    <scope>IDENTIFICATION</scope>
</reference>
<dbReference type="WBParaSite" id="ACAC_0000378901-mRNA-1">
    <property type="protein sequence ID" value="ACAC_0000378901-mRNA-1"/>
    <property type="gene ID" value="ACAC_0000378901"/>
</dbReference>
<protein>
    <submittedName>
        <fullName evidence="2">DUF1287 domain-containing protein</fullName>
    </submittedName>
</protein>
<evidence type="ECO:0000313" key="2">
    <source>
        <dbReference type="WBParaSite" id="ACAC_0000378901-mRNA-1"/>
    </source>
</evidence>
<name>A0A0K0D144_ANGCA</name>
<proteinExistence type="predicted"/>